<protein>
    <submittedName>
        <fullName evidence="2">Uncharacterized protein</fullName>
    </submittedName>
</protein>
<name>A0AA40B9E8_9PEZI</name>
<proteinExistence type="predicted"/>
<accession>A0AA40B9E8</accession>
<evidence type="ECO:0000313" key="2">
    <source>
        <dbReference type="EMBL" id="KAK0730096.1"/>
    </source>
</evidence>
<reference evidence="2" key="1">
    <citation type="submission" date="2023-06" db="EMBL/GenBank/DDBJ databases">
        <title>Genome-scale phylogeny and comparative genomics of the fungal order Sordariales.</title>
        <authorList>
            <consortium name="Lawrence Berkeley National Laboratory"/>
            <person name="Hensen N."/>
            <person name="Bonometti L."/>
            <person name="Westerberg I."/>
            <person name="Brannstrom I.O."/>
            <person name="Guillou S."/>
            <person name="Cros-Aarteil S."/>
            <person name="Calhoun S."/>
            <person name="Haridas S."/>
            <person name="Kuo A."/>
            <person name="Mondo S."/>
            <person name="Pangilinan J."/>
            <person name="Riley R."/>
            <person name="Labutti K."/>
            <person name="Andreopoulos B."/>
            <person name="Lipzen A."/>
            <person name="Chen C."/>
            <person name="Yanf M."/>
            <person name="Daum C."/>
            <person name="Ng V."/>
            <person name="Clum A."/>
            <person name="Steindorff A."/>
            <person name="Ohm R."/>
            <person name="Martin F."/>
            <person name="Silar P."/>
            <person name="Natvig D."/>
            <person name="Lalanne C."/>
            <person name="Gautier V."/>
            <person name="Ament-Velasquez S.L."/>
            <person name="Kruys A."/>
            <person name="Hutchinson M.I."/>
            <person name="Powell A.J."/>
            <person name="Barry K."/>
            <person name="Miller A.N."/>
            <person name="Grigoriev I.V."/>
            <person name="Debuchy R."/>
            <person name="Gladieux P."/>
            <person name="Thoren M.H."/>
            <person name="Johannesson H."/>
        </authorList>
    </citation>
    <scope>NUCLEOTIDE SEQUENCE</scope>
    <source>
        <strain evidence="2">SMH4607-1</strain>
    </source>
</reference>
<sequence>MPISKKARIQREHKKGDADGTRAKVKANGKPVKEATPTSLCQYCRKEIANTNKVQLEVHAQTHDQKLWPKEKCWPNDFPAAASA</sequence>
<feature type="region of interest" description="Disordered" evidence="1">
    <location>
        <begin position="1"/>
        <end position="32"/>
    </location>
</feature>
<evidence type="ECO:0000313" key="3">
    <source>
        <dbReference type="Proteomes" id="UP001172102"/>
    </source>
</evidence>
<dbReference type="EMBL" id="JAUKUA010000001">
    <property type="protein sequence ID" value="KAK0730096.1"/>
    <property type="molecule type" value="Genomic_DNA"/>
</dbReference>
<comment type="caution">
    <text evidence="2">The sequence shown here is derived from an EMBL/GenBank/DDBJ whole genome shotgun (WGS) entry which is preliminary data.</text>
</comment>
<organism evidence="2 3">
    <name type="scientific">Lasiosphaeris hirsuta</name>
    <dbReference type="NCBI Taxonomy" id="260670"/>
    <lineage>
        <taxon>Eukaryota</taxon>
        <taxon>Fungi</taxon>
        <taxon>Dikarya</taxon>
        <taxon>Ascomycota</taxon>
        <taxon>Pezizomycotina</taxon>
        <taxon>Sordariomycetes</taxon>
        <taxon>Sordariomycetidae</taxon>
        <taxon>Sordariales</taxon>
        <taxon>Lasiosphaeriaceae</taxon>
        <taxon>Lasiosphaeris</taxon>
    </lineage>
</organism>
<evidence type="ECO:0000256" key="1">
    <source>
        <dbReference type="SAM" id="MobiDB-lite"/>
    </source>
</evidence>
<dbReference type="AlphaFoldDB" id="A0AA40B9E8"/>
<gene>
    <name evidence="2" type="ORF">B0H67DRAFT_560737</name>
</gene>
<dbReference type="Proteomes" id="UP001172102">
    <property type="component" value="Unassembled WGS sequence"/>
</dbReference>
<feature type="compositionally biased region" description="Basic residues" evidence="1">
    <location>
        <begin position="1"/>
        <end position="13"/>
    </location>
</feature>
<keyword evidence="3" id="KW-1185">Reference proteome</keyword>